<gene>
    <name evidence="5" type="ORF">C884_02226</name>
</gene>
<dbReference type="InterPro" id="IPR014031">
    <property type="entry name" value="Ketoacyl_synth_C"/>
</dbReference>
<dbReference type="Pfam" id="PF02801">
    <property type="entry name" value="Ketoacyl-synt_C"/>
    <property type="match status" value="2"/>
</dbReference>
<dbReference type="PANTHER" id="PTHR11712:SF336">
    <property type="entry name" value="3-OXOACYL-[ACYL-CARRIER-PROTEIN] SYNTHASE, MITOCHONDRIAL"/>
    <property type="match status" value="1"/>
</dbReference>
<dbReference type="RefSeq" id="WP_006214249.1">
    <property type="nucleotide sequence ID" value="NZ_ANHZ02000006.1"/>
</dbReference>
<protein>
    <submittedName>
        <fullName evidence="5">3-oxoacyl-[acyl-carrier-protein] synthase, KASII</fullName>
    </submittedName>
</protein>
<dbReference type="InterPro" id="IPR016039">
    <property type="entry name" value="Thiolase-like"/>
</dbReference>
<dbReference type="CDD" id="cd00834">
    <property type="entry name" value="KAS_I_II"/>
    <property type="match status" value="1"/>
</dbReference>
<dbReference type="InterPro" id="IPR000794">
    <property type="entry name" value="Beta-ketoacyl_synthase"/>
</dbReference>
<dbReference type="PROSITE" id="PS00606">
    <property type="entry name" value="KS3_1"/>
    <property type="match status" value="1"/>
</dbReference>
<evidence type="ECO:0000256" key="3">
    <source>
        <dbReference type="RuleBase" id="RU003694"/>
    </source>
</evidence>
<keyword evidence="6" id="KW-1185">Reference proteome</keyword>
<dbReference type="InterPro" id="IPR020841">
    <property type="entry name" value="PKS_Beta-ketoAc_synthase_dom"/>
</dbReference>
<dbReference type="Proteomes" id="UP000009877">
    <property type="component" value="Unassembled WGS sequence"/>
</dbReference>
<dbReference type="GO" id="GO:0006633">
    <property type="term" value="P:fatty acid biosynthetic process"/>
    <property type="evidence" value="ECO:0007669"/>
    <property type="project" value="InterPro"/>
</dbReference>
<keyword evidence="2 3" id="KW-0808">Transferase</keyword>
<accession>M2YEV4</accession>
<organism evidence="5 6">
    <name type="scientific">Kocuria palustris PEL</name>
    <dbReference type="NCBI Taxonomy" id="1236550"/>
    <lineage>
        <taxon>Bacteria</taxon>
        <taxon>Bacillati</taxon>
        <taxon>Actinomycetota</taxon>
        <taxon>Actinomycetes</taxon>
        <taxon>Micrococcales</taxon>
        <taxon>Micrococcaceae</taxon>
        <taxon>Kocuria</taxon>
    </lineage>
</organism>
<dbReference type="Pfam" id="PF00109">
    <property type="entry name" value="ketoacyl-synt"/>
    <property type="match status" value="2"/>
</dbReference>
<evidence type="ECO:0000313" key="6">
    <source>
        <dbReference type="Proteomes" id="UP000009877"/>
    </source>
</evidence>
<evidence type="ECO:0000259" key="4">
    <source>
        <dbReference type="PROSITE" id="PS52004"/>
    </source>
</evidence>
<dbReference type="GO" id="GO:0004315">
    <property type="term" value="F:3-oxoacyl-[acyl-carrier-protein] synthase activity"/>
    <property type="evidence" value="ECO:0007669"/>
    <property type="project" value="InterPro"/>
</dbReference>
<dbReference type="SUPFAM" id="SSF53901">
    <property type="entry name" value="Thiolase-like"/>
    <property type="match status" value="4"/>
</dbReference>
<feature type="domain" description="Ketosynthase family 3 (KS3)" evidence="4">
    <location>
        <begin position="417"/>
        <end position="773"/>
    </location>
</feature>
<dbReference type="STRING" id="71999.KPaMU14_09095"/>
<proteinExistence type="inferred from homology"/>
<feature type="domain" description="Ketosynthase family 3 (KS3)" evidence="4">
    <location>
        <begin position="9"/>
        <end position="406"/>
    </location>
</feature>
<comment type="similarity">
    <text evidence="1 3">Belongs to the thiolase-like superfamily. Beta-ketoacyl-ACP synthases family.</text>
</comment>
<dbReference type="InterPro" id="IPR014030">
    <property type="entry name" value="Ketoacyl_synth_N"/>
</dbReference>
<dbReference type="InterPro" id="IPR018201">
    <property type="entry name" value="Ketoacyl_synth_AS"/>
</dbReference>
<dbReference type="SMART" id="SM00825">
    <property type="entry name" value="PKS_KS"/>
    <property type="match status" value="1"/>
</dbReference>
<evidence type="ECO:0000313" key="5">
    <source>
        <dbReference type="EMBL" id="EME37070.1"/>
    </source>
</evidence>
<evidence type="ECO:0000256" key="2">
    <source>
        <dbReference type="ARBA" id="ARBA00022679"/>
    </source>
</evidence>
<sequence length="773" mass="78898">MNQQHAAAQPRPVVVAVGAVTSQGRGAEATWEGVRDGSVAIRTVQRLSTEGIRTDIAGEVAPLDKPADRAGYPEGYDDPALDFALIAAEEAMAAAEGLGIEPERWGLVLGTCNAGLLSAEQWYLDERAGREGKGEALAYSTPQGLAEAVAGAHAIRGPVLSLNTACAAGANAVGYAAELIADGRADAVLTGGTDALSDVLFAGFNSLESLSPEPAKPYSADRQGLSLGEGAAMMVLVREDLAEQLGLEVLAQFAGLGLSADGYHPTAPEPEGRGAARAIQEALRQAGVSASEVGYLNSHGTGTAKNDPAETAAMRRALGEDLDQIRVSSTKSMIGHLLGAAGASEAMVTVKALQTQTAPPTAGLVTPDPVCDLRHVPIEAQPMETNAAICNNFAFGGANASLVLTRDHEDTRLPVSDRRVVLTGLGAVTSAGETVSALEEAVAAGEQAFTEVEGQQIGLFTATGKEQLAPRVRRRMDRLAIGSVVAAQSALEHADHTAGERTGIILGTEIGPMDVMERFAQPLFDEDPSAANPALFPNTVYNAAAGQVAMNLGCVGPTTTLTAGRAAGALTLSMGAQEIRRCRADAILGTSAEALTPSVVRGLRDLGLFEGGDWHAAEGAASVLIEDRDSALERGAQPLAELLGTGMASDGLGIGSVSAEGEGLERAVRDGLQRAGASAQDVHHVWVDLKGSAGSDAAAESALGRVLPQAQRHASRPVLGDSFAVGGLLDVVLAAGAISRGEAEGPVVVTTSSSNGFHLALVLGAAEADPGVS</sequence>
<evidence type="ECO:0000256" key="1">
    <source>
        <dbReference type="ARBA" id="ARBA00008467"/>
    </source>
</evidence>
<dbReference type="PROSITE" id="PS52004">
    <property type="entry name" value="KS3_2"/>
    <property type="match status" value="2"/>
</dbReference>
<name>M2YEV4_9MICC</name>
<comment type="caution">
    <text evidence="5">The sequence shown here is derived from an EMBL/GenBank/DDBJ whole genome shotgun (WGS) entry which is preliminary data.</text>
</comment>
<reference evidence="5 6" key="1">
    <citation type="journal article" date="2014" name="Genome Announc.">
        <title>Draft Genome Sequence of Kocuria palustris PEL.</title>
        <authorList>
            <person name="Sharma G."/>
            <person name="Khatri I."/>
            <person name="Subramanian S."/>
        </authorList>
    </citation>
    <scope>NUCLEOTIDE SEQUENCE [LARGE SCALE GENOMIC DNA]</scope>
    <source>
        <strain evidence="5 6">PEL</strain>
    </source>
</reference>
<dbReference type="PANTHER" id="PTHR11712">
    <property type="entry name" value="POLYKETIDE SYNTHASE-RELATED"/>
    <property type="match status" value="1"/>
</dbReference>
<dbReference type="Gene3D" id="3.40.47.10">
    <property type="match status" value="2"/>
</dbReference>
<dbReference type="AlphaFoldDB" id="M2YEV4"/>
<dbReference type="EMBL" id="ANHZ02000006">
    <property type="protein sequence ID" value="EME37070.1"/>
    <property type="molecule type" value="Genomic_DNA"/>
</dbReference>